<comment type="caution">
    <text evidence="2">The sequence shown here is derived from an EMBL/GenBank/DDBJ whole genome shotgun (WGS) entry which is preliminary data.</text>
</comment>
<dbReference type="EMBL" id="AUZX01001007">
    <property type="protein sequence ID" value="EQD80023.1"/>
    <property type="molecule type" value="Genomic_DNA"/>
</dbReference>
<protein>
    <submittedName>
        <fullName evidence="2">Integrase/recombinase</fullName>
    </submittedName>
</protein>
<name>T1CEN3_9ZZZZ</name>
<dbReference type="SUPFAM" id="SSF56349">
    <property type="entry name" value="DNA breaking-rejoining enzymes"/>
    <property type="match status" value="1"/>
</dbReference>
<dbReference type="GO" id="GO:0006310">
    <property type="term" value="P:DNA recombination"/>
    <property type="evidence" value="ECO:0007669"/>
    <property type="project" value="UniProtKB-KW"/>
</dbReference>
<proteinExistence type="predicted"/>
<dbReference type="InterPro" id="IPR013762">
    <property type="entry name" value="Integrase-like_cat_sf"/>
</dbReference>
<accession>T1CEN3</accession>
<evidence type="ECO:0000256" key="1">
    <source>
        <dbReference type="ARBA" id="ARBA00023172"/>
    </source>
</evidence>
<dbReference type="InterPro" id="IPR011010">
    <property type="entry name" value="DNA_brk_join_enz"/>
</dbReference>
<reference evidence="2" key="2">
    <citation type="journal article" date="2014" name="ISME J.">
        <title>Microbial stratification in low pH oxic and suboxic macroscopic growths along an acid mine drainage.</title>
        <authorList>
            <person name="Mendez-Garcia C."/>
            <person name="Mesa V."/>
            <person name="Sprenger R.R."/>
            <person name="Richter M."/>
            <person name="Diez M.S."/>
            <person name="Solano J."/>
            <person name="Bargiela R."/>
            <person name="Golyshina O.V."/>
            <person name="Manteca A."/>
            <person name="Ramos J.L."/>
            <person name="Gallego J.R."/>
            <person name="Llorente I."/>
            <person name="Martins Dos Santos V.A."/>
            <person name="Jensen O.N."/>
            <person name="Pelaez A.I."/>
            <person name="Sanchez J."/>
            <person name="Ferrer M."/>
        </authorList>
    </citation>
    <scope>NUCLEOTIDE SEQUENCE</scope>
</reference>
<feature type="non-terminal residue" evidence="2">
    <location>
        <position position="219"/>
    </location>
</feature>
<dbReference type="GO" id="GO:0015074">
    <property type="term" value="P:DNA integration"/>
    <property type="evidence" value="ECO:0007669"/>
    <property type="project" value="InterPro"/>
</dbReference>
<sequence>GLKLGDMEGLDLKTLEFKKIPVKITVREYLSKTRNEYFTFIGSEGAKYIIEYLKDRISKGEKLTTDRFLISFNYGTNKRETLRTLLITREIRESMRKAGIDSRPYVLRRYFASQLSIGESKGYITHEWRQFLMGHSGDMESTYVNAKGNMSPDLVKVATESYSKCLKILETGNIGNSEDEMALFVKRSMLQIAGYSEKDIEGMDLSNMTNEGNITDEIK</sequence>
<dbReference type="AlphaFoldDB" id="T1CEN3"/>
<evidence type="ECO:0000313" key="2">
    <source>
        <dbReference type="EMBL" id="EQD80023.1"/>
    </source>
</evidence>
<organism evidence="2">
    <name type="scientific">mine drainage metagenome</name>
    <dbReference type="NCBI Taxonomy" id="410659"/>
    <lineage>
        <taxon>unclassified sequences</taxon>
        <taxon>metagenomes</taxon>
        <taxon>ecological metagenomes</taxon>
    </lineage>
</organism>
<dbReference type="GO" id="GO:0003677">
    <property type="term" value="F:DNA binding"/>
    <property type="evidence" value="ECO:0007669"/>
    <property type="project" value="InterPro"/>
</dbReference>
<keyword evidence="1" id="KW-0233">DNA recombination</keyword>
<feature type="non-terminal residue" evidence="2">
    <location>
        <position position="1"/>
    </location>
</feature>
<reference evidence="2" key="1">
    <citation type="submission" date="2013-08" db="EMBL/GenBank/DDBJ databases">
        <authorList>
            <person name="Mendez C."/>
            <person name="Richter M."/>
            <person name="Ferrer M."/>
            <person name="Sanchez J."/>
        </authorList>
    </citation>
    <scope>NUCLEOTIDE SEQUENCE</scope>
</reference>
<dbReference type="Gene3D" id="1.10.443.10">
    <property type="entry name" value="Intergrase catalytic core"/>
    <property type="match status" value="1"/>
</dbReference>
<gene>
    <name evidence="2" type="ORF">B1A_01323</name>
</gene>